<reference evidence="2" key="1">
    <citation type="submission" date="2017-06" db="EMBL/GenBank/DDBJ databases">
        <authorList>
            <person name="Varghese N."/>
            <person name="Submissions S."/>
        </authorList>
    </citation>
    <scope>NUCLEOTIDE SEQUENCE [LARGE SCALE GENOMIC DNA]</scope>
    <source>
        <strain evidence="2">JAD2</strain>
    </source>
</reference>
<accession>A0A212R584</accession>
<dbReference type="OrthoDB" id="9812340at2"/>
<evidence type="ECO:0000313" key="2">
    <source>
        <dbReference type="Proteomes" id="UP000197025"/>
    </source>
</evidence>
<protein>
    <submittedName>
        <fullName evidence="1">YgiT-type zinc finger domain-containing protein</fullName>
    </submittedName>
</protein>
<name>A0A212R584_9CHLR</name>
<dbReference type="Proteomes" id="UP000197025">
    <property type="component" value="Unassembled WGS sequence"/>
</dbReference>
<dbReference type="Gene3D" id="3.10.20.860">
    <property type="match status" value="1"/>
</dbReference>
<dbReference type="InParanoid" id="A0A212R584"/>
<organism evidence="1 2">
    <name type="scientific">Thermoflexus hugenholtzii JAD2</name>
    <dbReference type="NCBI Taxonomy" id="877466"/>
    <lineage>
        <taxon>Bacteria</taxon>
        <taxon>Bacillati</taxon>
        <taxon>Chloroflexota</taxon>
        <taxon>Thermoflexia</taxon>
        <taxon>Thermoflexales</taxon>
        <taxon>Thermoflexaceae</taxon>
        <taxon>Thermoflexus</taxon>
    </lineage>
</organism>
<dbReference type="EMBL" id="FYEK01000029">
    <property type="protein sequence ID" value="SNB67219.1"/>
    <property type="molecule type" value="Genomic_DNA"/>
</dbReference>
<dbReference type="InterPro" id="IPR032758">
    <property type="entry name" value="MqsA/HigA-2"/>
</dbReference>
<sequence length="77" mass="8254">MKCVICKHGETRPGTTTIVFQRAGATLVIRNVPGEICQNCGEVYLSPEVAQELLAKAEDALRAGVVVDVREFLPAVA</sequence>
<keyword evidence="2" id="KW-1185">Reference proteome</keyword>
<dbReference type="NCBIfam" id="TIGR03831">
    <property type="entry name" value="YgiT_finger"/>
    <property type="match status" value="1"/>
</dbReference>
<dbReference type="AlphaFoldDB" id="A0A212R584"/>
<dbReference type="InterPro" id="IPR022453">
    <property type="entry name" value="Znf_MqsA-type"/>
</dbReference>
<dbReference type="Pfam" id="PF15731">
    <property type="entry name" value="MqsA_antitoxin"/>
    <property type="match status" value="1"/>
</dbReference>
<proteinExistence type="predicted"/>
<gene>
    <name evidence="1" type="ORF">SAMN02746019_00010580</name>
</gene>
<evidence type="ECO:0000313" key="1">
    <source>
        <dbReference type="EMBL" id="SNB67219.1"/>
    </source>
</evidence>
<dbReference type="CDD" id="cd12870">
    <property type="entry name" value="MqsA"/>
    <property type="match status" value="1"/>
</dbReference>
<dbReference type="RefSeq" id="WP_088571472.1">
    <property type="nucleotide sequence ID" value="NZ_FYEK01000029.1"/>
</dbReference>